<dbReference type="Proteomes" id="UP000255317">
    <property type="component" value="Unassembled WGS sequence"/>
</dbReference>
<dbReference type="InterPro" id="IPR004843">
    <property type="entry name" value="Calcineurin-like_PHP"/>
</dbReference>
<keyword evidence="3" id="KW-0812">Transmembrane</keyword>
<evidence type="ECO:0000313" key="7">
    <source>
        <dbReference type="Proteomes" id="UP000255317"/>
    </source>
</evidence>
<dbReference type="InterPro" id="IPR029052">
    <property type="entry name" value="Metallo-depent_PP-like"/>
</dbReference>
<keyword evidence="2" id="KW-0378">Hydrolase</keyword>
<gene>
    <name evidence="6" type="ORF">C8D94_102113</name>
</gene>
<dbReference type="InterPro" id="IPR008334">
    <property type="entry name" value="5'-Nucleotdase_C"/>
</dbReference>
<sequence length="536" mass="59092">MNMKLKSKSNGTLERGKRGVLSNIFSLYILFSILSLLTFSCKPPSSTTKAKDTKITFKIVQMNDVYEIAPLGGGKYGGLARVAHVVDSIKIKTPNTFLVMAGDFLNPSLLGTVKVDGERLQGKHMIDVMNAMGVDLATFGNHEFDIDETDFQKRLNESKFDWTSANVFQQTEAGPTSFHVIKNGDSLRIPDTFTFQIKKADTTALEVGIFSVSIDSNPKDYVYYSDYLLEAQTAFTTLKVKKSDVILGLTHLSLSQDIEVAKTLEEVPLLMGGHEHNNMLVPVENTTIAKADANAKTVFVHTFVYDLKTKKLTISPELFPITDAVASAPKVQAVVDKWNAILDEKIKEVIANPNEVIYDATPPLDGTDAANRSKQTNLGHIITRGMAYAYEDEVDLVFVNGGSFRLDDMLQGNITSLDMFRVLPFGGSVLKVKLKGSLLTKVLDYGETQAGTGAYLHRYLVDRGPTSTPWLVNGKPIEDKKIYTVATSDFLLKGFDIPFLTPENEGVVEVYEPSETQLAGDIRKAVIVSLKESNKF</sequence>
<name>A0A370QEY7_9FLAO</name>
<dbReference type="Pfam" id="PF02872">
    <property type="entry name" value="5_nucleotid_C"/>
    <property type="match status" value="1"/>
</dbReference>
<comment type="similarity">
    <text evidence="2">Belongs to the 5'-nucleotidase family.</text>
</comment>
<evidence type="ECO:0000256" key="2">
    <source>
        <dbReference type="RuleBase" id="RU362119"/>
    </source>
</evidence>
<dbReference type="AlphaFoldDB" id="A0A370QEY7"/>
<evidence type="ECO:0000256" key="1">
    <source>
        <dbReference type="ARBA" id="ARBA00022729"/>
    </source>
</evidence>
<dbReference type="GO" id="GO:0000166">
    <property type="term" value="F:nucleotide binding"/>
    <property type="evidence" value="ECO:0007669"/>
    <property type="project" value="UniProtKB-KW"/>
</dbReference>
<evidence type="ECO:0000256" key="3">
    <source>
        <dbReference type="SAM" id="Phobius"/>
    </source>
</evidence>
<reference evidence="6 7" key="1">
    <citation type="submission" date="2018-07" db="EMBL/GenBank/DDBJ databases">
        <title>Genomic Encyclopedia of Type Strains, Phase IV (KMG-IV): sequencing the most valuable type-strain genomes for metagenomic binning, comparative biology and taxonomic classification.</title>
        <authorList>
            <person name="Goeker M."/>
        </authorList>
    </citation>
    <scope>NUCLEOTIDE SEQUENCE [LARGE SCALE GENOMIC DNA]</scope>
    <source>
        <strain evidence="6 7">DSM 101478</strain>
    </source>
</reference>
<dbReference type="Pfam" id="PF00149">
    <property type="entry name" value="Metallophos"/>
    <property type="match status" value="1"/>
</dbReference>
<dbReference type="SUPFAM" id="SSF55816">
    <property type="entry name" value="5'-nucleotidase (syn. UDP-sugar hydrolase), C-terminal domain"/>
    <property type="match status" value="1"/>
</dbReference>
<dbReference type="SUPFAM" id="SSF56300">
    <property type="entry name" value="Metallo-dependent phosphatases"/>
    <property type="match status" value="1"/>
</dbReference>
<feature type="domain" description="5'-Nucleotidase C-terminal" evidence="5">
    <location>
        <begin position="366"/>
        <end position="496"/>
    </location>
</feature>
<dbReference type="GO" id="GO:0008253">
    <property type="term" value="F:5'-nucleotidase activity"/>
    <property type="evidence" value="ECO:0007669"/>
    <property type="project" value="TreeGrafter"/>
</dbReference>
<dbReference type="PANTHER" id="PTHR11575:SF24">
    <property type="entry name" value="5'-NUCLEOTIDASE"/>
    <property type="match status" value="1"/>
</dbReference>
<feature type="transmembrane region" description="Helical" evidence="3">
    <location>
        <begin position="20"/>
        <end position="39"/>
    </location>
</feature>
<dbReference type="PANTHER" id="PTHR11575">
    <property type="entry name" value="5'-NUCLEOTIDASE-RELATED"/>
    <property type="match status" value="1"/>
</dbReference>
<dbReference type="InterPro" id="IPR036907">
    <property type="entry name" value="5'-Nucleotdase_C_sf"/>
</dbReference>
<dbReference type="EMBL" id="QRAO01000002">
    <property type="protein sequence ID" value="RDK86935.1"/>
    <property type="molecule type" value="Genomic_DNA"/>
</dbReference>
<dbReference type="PRINTS" id="PR01607">
    <property type="entry name" value="APYRASEFAMLY"/>
</dbReference>
<evidence type="ECO:0000259" key="5">
    <source>
        <dbReference type="Pfam" id="PF02872"/>
    </source>
</evidence>
<dbReference type="GO" id="GO:0009166">
    <property type="term" value="P:nucleotide catabolic process"/>
    <property type="evidence" value="ECO:0007669"/>
    <property type="project" value="InterPro"/>
</dbReference>
<organism evidence="6 7">
    <name type="scientific">Marinirhabdus gelatinilytica</name>
    <dbReference type="NCBI Taxonomy" id="1703343"/>
    <lineage>
        <taxon>Bacteria</taxon>
        <taxon>Pseudomonadati</taxon>
        <taxon>Bacteroidota</taxon>
        <taxon>Flavobacteriia</taxon>
        <taxon>Flavobacteriales</taxon>
        <taxon>Flavobacteriaceae</taxon>
    </lineage>
</organism>
<dbReference type="GO" id="GO:0030288">
    <property type="term" value="C:outer membrane-bounded periplasmic space"/>
    <property type="evidence" value="ECO:0007669"/>
    <property type="project" value="TreeGrafter"/>
</dbReference>
<keyword evidence="3" id="KW-1133">Transmembrane helix</keyword>
<evidence type="ECO:0000313" key="6">
    <source>
        <dbReference type="EMBL" id="RDK86935.1"/>
    </source>
</evidence>
<keyword evidence="7" id="KW-1185">Reference proteome</keyword>
<feature type="domain" description="Calcineurin-like phosphoesterase" evidence="4">
    <location>
        <begin position="57"/>
        <end position="277"/>
    </location>
</feature>
<proteinExistence type="inferred from homology"/>
<dbReference type="Gene3D" id="3.60.21.10">
    <property type="match status" value="1"/>
</dbReference>
<dbReference type="GO" id="GO:0008768">
    <property type="term" value="F:UDP-sugar diphosphatase activity"/>
    <property type="evidence" value="ECO:0007669"/>
    <property type="project" value="TreeGrafter"/>
</dbReference>
<dbReference type="InterPro" id="IPR006179">
    <property type="entry name" value="5_nucleotidase/apyrase"/>
</dbReference>
<dbReference type="Gene3D" id="3.90.780.10">
    <property type="entry name" value="5'-Nucleotidase, C-terminal domain"/>
    <property type="match status" value="1"/>
</dbReference>
<accession>A0A370QEY7</accession>
<keyword evidence="1" id="KW-0732">Signal</keyword>
<keyword evidence="2" id="KW-0547">Nucleotide-binding</keyword>
<evidence type="ECO:0000259" key="4">
    <source>
        <dbReference type="Pfam" id="PF00149"/>
    </source>
</evidence>
<comment type="caution">
    <text evidence="6">The sequence shown here is derived from an EMBL/GenBank/DDBJ whole genome shotgun (WGS) entry which is preliminary data.</text>
</comment>
<keyword evidence="3" id="KW-0472">Membrane</keyword>
<protein>
    <submittedName>
        <fullName evidence="6">2',3'-cyclic-nucleotide 2'-phosphodiesterase (5'-nucleotidase family)</fullName>
    </submittedName>
</protein>